<dbReference type="PANTHER" id="PTHR45674">
    <property type="entry name" value="DNA LIGASE 1/3 FAMILY MEMBER"/>
    <property type="match status" value="1"/>
</dbReference>
<dbReference type="RefSeq" id="WP_203365957.1">
    <property type="nucleotide sequence ID" value="NZ_WSFT01000028.1"/>
</dbReference>
<accession>A0A942UV28</accession>
<comment type="caution">
    <text evidence="4">The sequence shown here is derived from an EMBL/GenBank/DDBJ whole genome shotgun (WGS) entry which is preliminary data.</text>
</comment>
<proteinExistence type="inferred from homology"/>
<dbReference type="GO" id="GO:0006281">
    <property type="term" value="P:DNA repair"/>
    <property type="evidence" value="ECO:0007669"/>
    <property type="project" value="InterPro"/>
</dbReference>
<dbReference type="PROSITE" id="PS00697">
    <property type="entry name" value="DNA_LIGASE_A1"/>
    <property type="match status" value="1"/>
</dbReference>
<evidence type="ECO:0000259" key="3">
    <source>
        <dbReference type="PROSITE" id="PS50160"/>
    </source>
</evidence>
<evidence type="ECO:0000256" key="1">
    <source>
        <dbReference type="ARBA" id="ARBA00007572"/>
    </source>
</evidence>
<dbReference type="GO" id="GO:0006310">
    <property type="term" value="P:DNA recombination"/>
    <property type="evidence" value="ECO:0007669"/>
    <property type="project" value="InterPro"/>
</dbReference>
<organism evidence="4 5">
    <name type="scientific">Anaeromonas frigoriresistens</name>
    <dbReference type="NCBI Taxonomy" id="2683708"/>
    <lineage>
        <taxon>Bacteria</taxon>
        <taxon>Bacillati</taxon>
        <taxon>Bacillota</taxon>
        <taxon>Tissierellia</taxon>
        <taxon>Tissierellales</taxon>
        <taxon>Thermohalobacteraceae</taxon>
        <taxon>Anaeromonas</taxon>
    </lineage>
</organism>
<evidence type="ECO:0000313" key="4">
    <source>
        <dbReference type="EMBL" id="MBS4538030.1"/>
    </source>
</evidence>
<reference evidence="4" key="1">
    <citation type="submission" date="2019-12" db="EMBL/GenBank/DDBJ databases">
        <title>Clostridiaceae gen. nov. sp. nov., isolated from sediment in Xinjiang, China.</title>
        <authorList>
            <person name="Zhang R."/>
        </authorList>
    </citation>
    <scope>NUCLEOTIDE SEQUENCE</scope>
    <source>
        <strain evidence="4">D2Q-11</strain>
    </source>
</reference>
<feature type="domain" description="ATP-dependent DNA ligase family profile" evidence="3">
    <location>
        <begin position="122"/>
        <end position="187"/>
    </location>
</feature>
<dbReference type="GO" id="GO:0003910">
    <property type="term" value="F:DNA ligase (ATP) activity"/>
    <property type="evidence" value="ECO:0007669"/>
    <property type="project" value="InterPro"/>
</dbReference>
<evidence type="ECO:0000256" key="2">
    <source>
        <dbReference type="ARBA" id="ARBA00022598"/>
    </source>
</evidence>
<keyword evidence="5" id="KW-1185">Reference proteome</keyword>
<dbReference type="InterPro" id="IPR012310">
    <property type="entry name" value="DNA_ligase_ATP-dep_cent"/>
</dbReference>
<dbReference type="InterPro" id="IPR050191">
    <property type="entry name" value="ATP-dep_DNA_ligase"/>
</dbReference>
<protein>
    <recommendedName>
        <fullName evidence="3">ATP-dependent DNA ligase family profile domain-containing protein</fullName>
    </recommendedName>
</protein>
<name>A0A942UV28_9FIRM</name>
<evidence type="ECO:0000313" key="5">
    <source>
        <dbReference type="Proteomes" id="UP000724672"/>
    </source>
</evidence>
<dbReference type="PROSITE" id="PS50160">
    <property type="entry name" value="DNA_LIGASE_A3"/>
    <property type="match status" value="1"/>
</dbReference>
<gene>
    <name evidence="4" type="ORF">GOQ27_06125</name>
</gene>
<dbReference type="AlphaFoldDB" id="A0A942UV28"/>
<dbReference type="GO" id="GO:0005524">
    <property type="term" value="F:ATP binding"/>
    <property type="evidence" value="ECO:0007669"/>
    <property type="project" value="InterPro"/>
</dbReference>
<dbReference type="Gene3D" id="3.30.470.30">
    <property type="entry name" value="DNA ligase/mRNA capping enzyme"/>
    <property type="match status" value="1"/>
</dbReference>
<dbReference type="Pfam" id="PF01068">
    <property type="entry name" value="DNA_ligase_A_M"/>
    <property type="match status" value="1"/>
</dbReference>
<dbReference type="SUPFAM" id="SSF56091">
    <property type="entry name" value="DNA ligase/mRNA capping enzyme, catalytic domain"/>
    <property type="match status" value="1"/>
</dbReference>
<dbReference type="PANTHER" id="PTHR45674:SF4">
    <property type="entry name" value="DNA LIGASE 1"/>
    <property type="match status" value="1"/>
</dbReference>
<dbReference type="InterPro" id="IPR016059">
    <property type="entry name" value="DNA_ligase_ATP-dep_CS"/>
</dbReference>
<keyword evidence="2" id="KW-0436">Ligase</keyword>
<dbReference type="Proteomes" id="UP000724672">
    <property type="component" value="Unassembled WGS sequence"/>
</dbReference>
<dbReference type="EMBL" id="WSFT01000028">
    <property type="protein sequence ID" value="MBS4538030.1"/>
    <property type="molecule type" value="Genomic_DNA"/>
</dbReference>
<sequence>MDTLDKYLNDNEKDLIEERDIPKKMESMLATLTHDHFSDDDWIFERKLDGERCITYCRDNNIYMKSRNDKDLNNQYPELVEKLQEYTDKDFIIDGEIVAFDGDVTSFSKLQNRMHVNNPDKDLLKNVPVYYYIFDIMYIDKYDISNLPLTERKSILKSEFSFDDPIRFTSHRNTEGEEYLEEACRKD</sequence>
<comment type="similarity">
    <text evidence="1">Belongs to the ATP-dependent DNA ligase family.</text>
</comment>